<dbReference type="SUPFAM" id="SSF53448">
    <property type="entry name" value="Nucleotide-diphospho-sugar transferases"/>
    <property type="match status" value="1"/>
</dbReference>
<dbReference type="GO" id="GO:0016020">
    <property type="term" value="C:membrane"/>
    <property type="evidence" value="ECO:0007669"/>
    <property type="project" value="GOC"/>
</dbReference>
<proteinExistence type="inferred from homology"/>
<keyword evidence="4" id="KW-1185">Reference proteome</keyword>
<name>A0AAD5TSR0_9FUNG</name>
<evidence type="ECO:0000256" key="2">
    <source>
        <dbReference type="ARBA" id="ARBA00022679"/>
    </source>
</evidence>
<gene>
    <name evidence="3" type="ORF">HK099_003269</name>
</gene>
<organism evidence="3 4">
    <name type="scientific">Clydaea vesicula</name>
    <dbReference type="NCBI Taxonomy" id="447962"/>
    <lineage>
        <taxon>Eukaryota</taxon>
        <taxon>Fungi</taxon>
        <taxon>Fungi incertae sedis</taxon>
        <taxon>Chytridiomycota</taxon>
        <taxon>Chytridiomycota incertae sedis</taxon>
        <taxon>Chytridiomycetes</taxon>
        <taxon>Lobulomycetales</taxon>
        <taxon>Lobulomycetaceae</taxon>
        <taxon>Clydaea</taxon>
    </lineage>
</organism>
<dbReference type="PANTHER" id="PTHR32385">
    <property type="entry name" value="MANNOSYL PHOSPHORYLINOSITOL CERAMIDE SYNTHASE"/>
    <property type="match status" value="1"/>
</dbReference>
<dbReference type="EMBL" id="JADGJW010002167">
    <property type="protein sequence ID" value="KAJ3199194.1"/>
    <property type="molecule type" value="Genomic_DNA"/>
</dbReference>
<evidence type="ECO:0000313" key="3">
    <source>
        <dbReference type="EMBL" id="KAJ3199194.1"/>
    </source>
</evidence>
<dbReference type="InterPro" id="IPR007577">
    <property type="entry name" value="GlycoTrfase_DXD_sugar-bd_CS"/>
</dbReference>
<dbReference type="PANTHER" id="PTHR32385:SF15">
    <property type="entry name" value="INOSITOL PHOSPHOCERAMIDE MANNOSYLTRANSFERASE 1"/>
    <property type="match status" value="1"/>
</dbReference>
<dbReference type="Pfam" id="PF04488">
    <property type="entry name" value="Gly_transf_sug"/>
    <property type="match status" value="1"/>
</dbReference>
<dbReference type="GO" id="GO:0000030">
    <property type="term" value="F:mannosyltransferase activity"/>
    <property type="evidence" value="ECO:0007669"/>
    <property type="project" value="TreeGrafter"/>
</dbReference>
<reference evidence="3" key="1">
    <citation type="submission" date="2020-05" db="EMBL/GenBank/DDBJ databases">
        <title>Phylogenomic resolution of chytrid fungi.</title>
        <authorList>
            <person name="Stajich J.E."/>
            <person name="Amses K."/>
            <person name="Simmons R."/>
            <person name="Seto K."/>
            <person name="Myers J."/>
            <person name="Bonds A."/>
            <person name="Quandt C.A."/>
            <person name="Barry K."/>
            <person name="Liu P."/>
            <person name="Grigoriev I."/>
            <person name="Longcore J.E."/>
            <person name="James T.Y."/>
        </authorList>
    </citation>
    <scope>NUCLEOTIDE SEQUENCE</scope>
    <source>
        <strain evidence="3">JEL0476</strain>
    </source>
</reference>
<evidence type="ECO:0000256" key="1">
    <source>
        <dbReference type="ARBA" id="ARBA00009003"/>
    </source>
</evidence>
<comment type="caution">
    <text evidence="3">The sequence shown here is derived from an EMBL/GenBank/DDBJ whole genome shotgun (WGS) entry which is preliminary data.</text>
</comment>
<feature type="non-terminal residue" evidence="3">
    <location>
        <position position="205"/>
    </location>
</feature>
<dbReference type="InterPro" id="IPR051706">
    <property type="entry name" value="Glycosyltransferase_domain"/>
</dbReference>
<feature type="non-terminal residue" evidence="3">
    <location>
        <position position="1"/>
    </location>
</feature>
<accession>A0AAD5TSR0</accession>
<dbReference type="Proteomes" id="UP001211065">
    <property type="component" value="Unassembled WGS sequence"/>
</dbReference>
<keyword evidence="2" id="KW-0808">Transferase</keyword>
<evidence type="ECO:0000313" key="4">
    <source>
        <dbReference type="Proteomes" id="UP001211065"/>
    </source>
</evidence>
<dbReference type="AlphaFoldDB" id="A0AAD5TSR0"/>
<protein>
    <submittedName>
        <fullName evidence="3">Uncharacterized protein</fullName>
    </submittedName>
</protein>
<comment type="similarity">
    <text evidence="1">Belongs to the glycosyltransferase 32 family.</text>
</comment>
<dbReference type="Gene3D" id="3.90.550.20">
    <property type="match status" value="1"/>
</dbReference>
<sequence>CQEINDDFEYKLWTDDNINEVFMYNKEYYDSWYQVKKAGAADILRIDILYQFGGIYVDVDTVCLKKFDQALLAEQFFAGYESLNNSLSNSPNSQLIANGVLGSIKSHPLLDLMRQNIKSKDLSETKSAWKTVGPALLTRSYHLFLKFTWNRDWSVKVRPFSDFYPYHHSEGKTIPQTTDELNSTLSKHNQMNSFTFALWGGTLLN</sequence>
<dbReference type="GO" id="GO:0051999">
    <property type="term" value="P:mannosyl-inositol phosphorylceramide biosynthetic process"/>
    <property type="evidence" value="ECO:0007669"/>
    <property type="project" value="TreeGrafter"/>
</dbReference>
<dbReference type="InterPro" id="IPR029044">
    <property type="entry name" value="Nucleotide-diphossugar_trans"/>
</dbReference>